<name>A0A0B7BXA1_9EUPU</name>
<protein>
    <submittedName>
        <fullName evidence="1">Uncharacterized protein</fullName>
    </submittedName>
</protein>
<accession>A0A0B7BXA1</accession>
<dbReference type="EMBL" id="HACG01050111">
    <property type="protein sequence ID" value="CEK96976.1"/>
    <property type="molecule type" value="Transcribed_RNA"/>
</dbReference>
<sequence length="51" mass="6269">PHRRVAYYRQFSNWKNSMMYQHSLEIIELLQYTYKEQCHSDTTETGPEDDQ</sequence>
<organism evidence="1">
    <name type="scientific">Arion vulgaris</name>
    <dbReference type="NCBI Taxonomy" id="1028688"/>
    <lineage>
        <taxon>Eukaryota</taxon>
        <taxon>Metazoa</taxon>
        <taxon>Spiralia</taxon>
        <taxon>Lophotrochozoa</taxon>
        <taxon>Mollusca</taxon>
        <taxon>Gastropoda</taxon>
        <taxon>Heterobranchia</taxon>
        <taxon>Euthyneura</taxon>
        <taxon>Panpulmonata</taxon>
        <taxon>Eupulmonata</taxon>
        <taxon>Stylommatophora</taxon>
        <taxon>Helicina</taxon>
        <taxon>Arionoidea</taxon>
        <taxon>Arionidae</taxon>
        <taxon>Arion</taxon>
    </lineage>
</organism>
<reference evidence="1" key="1">
    <citation type="submission" date="2014-12" db="EMBL/GenBank/DDBJ databases">
        <title>Insight into the proteome of Arion vulgaris.</title>
        <authorList>
            <person name="Aradska J."/>
            <person name="Bulat T."/>
            <person name="Smidak R."/>
            <person name="Sarate P."/>
            <person name="Gangsoo J."/>
            <person name="Sialana F."/>
            <person name="Bilban M."/>
            <person name="Lubec G."/>
        </authorList>
    </citation>
    <scope>NUCLEOTIDE SEQUENCE</scope>
    <source>
        <tissue evidence="1">Skin</tissue>
    </source>
</reference>
<proteinExistence type="predicted"/>
<evidence type="ECO:0000313" key="1">
    <source>
        <dbReference type="EMBL" id="CEK96976.1"/>
    </source>
</evidence>
<dbReference type="AlphaFoldDB" id="A0A0B7BXA1"/>
<gene>
    <name evidence="1" type="primary">ORF214226</name>
</gene>
<feature type="non-terminal residue" evidence="1">
    <location>
        <position position="1"/>
    </location>
</feature>